<proteinExistence type="predicted"/>
<name>A0A931E723_9FLAO</name>
<accession>A0A931E723</accession>
<dbReference type="Proteomes" id="UP000694480">
    <property type="component" value="Unassembled WGS sequence"/>
</dbReference>
<dbReference type="AlphaFoldDB" id="A0A931E723"/>
<dbReference type="EMBL" id="JADKYY010000001">
    <property type="protein sequence ID" value="MBF5026197.1"/>
    <property type="molecule type" value="Genomic_DNA"/>
</dbReference>
<gene>
    <name evidence="1" type="ORF">IC612_00095</name>
</gene>
<reference evidence="1" key="1">
    <citation type="submission" date="2020-11" db="EMBL/GenBank/DDBJ databases">
        <title>Genome seq and assembly of Planobacterium sp.</title>
        <authorList>
            <person name="Chhetri G."/>
        </authorList>
    </citation>
    <scope>NUCLEOTIDE SEQUENCE</scope>
    <source>
        <strain evidence="1">GCR5</strain>
    </source>
</reference>
<evidence type="ECO:0000313" key="1">
    <source>
        <dbReference type="EMBL" id="MBF5026197.1"/>
    </source>
</evidence>
<dbReference type="RefSeq" id="WP_194738134.1">
    <property type="nucleotide sequence ID" value="NZ_JADKYY010000001.1"/>
</dbReference>
<protein>
    <submittedName>
        <fullName evidence="1">Uncharacterized protein</fullName>
    </submittedName>
</protein>
<organism evidence="1 2">
    <name type="scientific">Planobacterium oryzisoli</name>
    <dbReference type="NCBI Taxonomy" id="2771435"/>
    <lineage>
        <taxon>Bacteria</taxon>
        <taxon>Pseudomonadati</taxon>
        <taxon>Bacteroidota</taxon>
        <taxon>Flavobacteriia</taxon>
        <taxon>Flavobacteriales</taxon>
        <taxon>Weeksellaceae</taxon>
        <taxon>Chryseobacterium group</taxon>
        <taxon>Chryseobacterium</taxon>
    </lineage>
</organism>
<comment type="caution">
    <text evidence="1">The sequence shown here is derived from an EMBL/GenBank/DDBJ whole genome shotgun (WGS) entry which is preliminary data.</text>
</comment>
<sequence length="741" mass="84705">MRGILKSVLLWGLCSSLTLLKGQSSGPESMLREGSIASLEIQNKSDPRALDLLRKVEKKAFENSPESLEGYRFTQYEKMRFDLHPDSVQSFNRSTRALTLEKATRTQPSKKQRDSLRALELLSLNRSSALFLFERAQEFTYSKGAGLKSRVLDSRIAGLKDPPYALLALRGETQGLAKELQSESFPIYRYFLSDTIQTEGREYWVVRFREVKKNRPSGSRRYSGSVWIDSSTLGVRRIESQGTGPFEASKVRDYRLVSGKWFLQHESLRFESERFSTMLAQTAGLGSADFARYFTLESYYSDFYAGPVSLPRQMYELSVDSPSQDALALYRQEELSSREEATYRVLDSVGRGKQWQGKANFLGTLLKGRIQLGPVDILADRLLGLNQVEGLRTGVGIELNEHFHPRFRPSGYLAYGWKDQRLKYGLEMKYRTSKMWHSILGVYYKDDVKAAGRFSETLWNFRMKLLNAGVNLKNPRFYSYQGGGVFYEYDVSSDLSFRLEADHYREEALFPYTFNRLEGPLRNTQLSLTAHYAPFNRSVMTHQGKYTYQYQLPEVFFNFSQGLKAMDGAHRYSKIQLLANHQLKSALGESHIRMYGGLVSGSVPLWHHFEMNGLAGSDPGLHFNLTSYLGFATMPAGVYYSSKMAGTYLSHELPFTFKSLGSHYSSFNVVYRAAIGSSIDPTIHQLAFRSLEKPYQEVGLEWNNFLSTRFNLGAFYRVGHYQTNTFKENFALQLKFSLLGF</sequence>
<evidence type="ECO:0000313" key="2">
    <source>
        <dbReference type="Proteomes" id="UP000694480"/>
    </source>
</evidence>
<keyword evidence="2" id="KW-1185">Reference proteome</keyword>